<dbReference type="GO" id="GO:0006406">
    <property type="term" value="P:mRNA export from nucleus"/>
    <property type="evidence" value="ECO:0007669"/>
    <property type="project" value="TreeGrafter"/>
</dbReference>
<dbReference type="SMART" id="SM00360">
    <property type="entry name" value="RRM"/>
    <property type="match status" value="1"/>
</dbReference>
<dbReference type="PANTHER" id="PTHR19965">
    <property type="entry name" value="RNA AND EXPORT FACTOR BINDING PROTEIN"/>
    <property type="match status" value="1"/>
</dbReference>
<dbReference type="InterPro" id="IPR051229">
    <property type="entry name" value="ALYREF_mRNA_export"/>
</dbReference>
<dbReference type="InParanoid" id="A0A6L2Q3Y8"/>
<dbReference type="OrthoDB" id="346839at2759"/>
<evidence type="ECO:0000313" key="6">
    <source>
        <dbReference type="Proteomes" id="UP000502823"/>
    </source>
</evidence>
<feature type="domain" description="RRM" evidence="4">
    <location>
        <begin position="370"/>
        <end position="441"/>
    </location>
</feature>
<feature type="region of interest" description="Disordered" evidence="3">
    <location>
        <begin position="351"/>
        <end position="370"/>
    </location>
</feature>
<dbReference type="PROSITE" id="PS50102">
    <property type="entry name" value="RRM"/>
    <property type="match status" value="1"/>
</dbReference>
<dbReference type="GO" id="GO:0003729">
    <property type="term" value="F:mRNA binding"/>
    <property type="evidence" value="ECO:0007669"/>
    <property type="project" value="TreeGrafter"/>
</dbReference>
<keyword evidence="1 2" id="KW-0694">RNA-binding</keyword>
<proteinExistence type="predicted"/>
<keyword evidence="6" id="KW-1185">Reference proteome</keyword>
<dbReference type="InterPro" id="IPR035979">
    <property type="entry name" value="RBD_domain_sf"/>
</dbReference>
<sequence>MASMDLSLDDIIQKKFLKTANIRGRGRRQLKRLESGDRGQSLTNTNHVNRRGGLQGRRRGSIIGSVGDARLRIIQKNRQKLTDARDKLAEIAKQTDARLKLDKLRENRGVSISNLSRVGAGITRRTNRNGQISLSTNKRQIPRNGNKMLDRTVTSGDRGFGMAVSKMDVDIDTGEVDLMPAGSTVLRRTVSNDRKSLPLPPLFAPPIQRRSLYTWVNPVPQDSPPSLDEYDSMSRNTVRAPILHDPVLTSVARRGPVQPTSLKIIARNVPQPKHGPTLLSEREEWNYGAQSVKHGNVAPISRIEPEDSDEDLSPWRQGSVSSSTGVLAGRMSSELKARLDTPVVTPRTMGILSAGSKSSSSTTPSTPTGHRIVVSNLQTSVTHEDIRELFEDIGPLVTSRLVRPGTAEVVYQLHKDAVKAVDVYHNRQLDGQPMKCMLVNSRPPSIPGAARSSVSSRGSSGSSFKLPTGGKSSVVPDIGTIHKALFNKS</sequence>
<dbReference type="Proteomes" id="UP000502823">
    <property type="component" value="Unassembled WGS sequence"/>
</dbReference>
<evidence type="ECO:0000313" key="5">
    <source>
        <dbReference type="EMBL" id="GFG38680.1"/>
    </source>
</evidence>
<name>A0A6L2Q3Y8_COPFO</name>
<gene>
    <name evidence="5" type="ORF">Cfor_08265</name>
</gene>
<evidence type="ECO:0000256" key="2">
    <source>
        <dbReference type="PROSITE-ProRule" id="PRU00176"/>
    </source>
</evidence>
<feature type="region of interest" description="Disordered" evidence="3">
    <location>
        <begin position="442"/>
        <end position="472"/>
    </location>
</feature>
<comment type="caution">
    <text evidence="5">The sequence shown here is derived from an EMBL/GenBank/DDBJ whole genome shotgun (WGS) entry which is preliminary data.</text>
</comment>
<dbReference type="GO" id="GO:0005634">
    <property type="term" value="C:nucleus"/>
    <property type="evidence" value="ECO:0007669"/>
    <property type="project" value="TreeGrafter"/>
</dbReference>
<protein>
    <recommendedName>
        <fullName evidence="4">RRM domain-containing protein</fullName>
    </recommendedName>
</protein>
<dbReference type="AlphaFoldDB" id="A0A6L2Q3Y8"/>
<dbReference type="SUPFAM" id="SSF54928">
    <property type="entry name" value="RNA-binding domain, RBD"/>
    <property type="match status" value="1"/>
</dbReference>
<evidence type="ECO:0000256" key="3">
    <source>
        <dbReference type="SAM" id="MobiDB-lite"/>
    </source>
</evidence>
<feature type="compositionally biased region" description="Low complexity" evidence="3">
    <location>
        <begin position="358"/>
        <end position="368"/>
    </location>
</feature>
<feature type="compositionally biased region" description="Polar residues" evidence="3">
    <location>
        <begin position="38"/>
        <end position="47"/>
    </location>
</feature>
<feature type="compositionally biased region" description="Polar residues" evidence="3">
    <location>
        <begin position="316"/>
        <end position="325"/>
    </location>
</feature>
<dbReference type="CDD" id="cd12681">
    <property type="entry name" value="RRM_SKAR"/>
    <property type="match status" value="1"/>
</dbReference>
<dbReference type="PANTHER" id="PTHR19965:SF94">
    <property type="entry name" value="FI13061P-RELATED"/>
    <property type="match status" value="1"/>
</dbReference>
<dbReference type="InterPro" id="IPR000504">
    <property type="entry name" value="RRM_dom"/>
</dbReference>
<feature type="region of interest" description="Disordered" evidence="3">
    <location>
        <begin position="304"/>
        <end position="325"/>
    </location>
</feature>
<dbReference type="EMBL" id="BLKM01000800">
    <property type="protein sequence ID" value="GFG38680.1"/>
    <property type="molecule type" value="Genomic_DNA"/>
</dbReference>
<feature type="region of interest" description="Disordered" evidence="3">
    <location>
        <begin position="33"/>
        <end position="61"/>
    </location>
</feature>
<dbReference type="Gene3D" id="3.30.70.330">
    <property type="match status" value="1"/>
</dbReference>
<reference evidence="6" key="1">
    <citation type="submission" date="2020-01" db="EMBL/GenBank/DDBJ databases">
        <title>Draft genome sequence of the Termite Coptotermes fromosanus.</title>
        <authorList>
            <person name="Itakura S."/>
            <person name="Yosikawa Y."/>
            <person name="Umezawa K."/>
        </authorList>
    </citation>
    <scope>NUCLEOTIDE SEQUENCE [LARGE SCALE GENOMIC DNA]</scope>
</reference>
<dbReference type="Pfam" id="PF00076">
    <property type="entry name" value="RRM_1"/>
    <property type="match status" value="1"/>
</dbReference>
<feature type="compositionally biased region" description="Low complexity" evidence="3">
    <location>
        <begin position="451"/>
        <end position="463"/>
    </location>
</feature>
<dbReference type="InterPro" id="IPR012677">
    <property type="entry name" value="Nucleotide-bd_a/b_plait_sf"/>
</dbReference>
<evidence type="ECO:0000259" key="4">
    <source>
        <dbReference type="PROSITE" id="PS50102"/>
    </source>
</evidence>
<accession>A0A6L2Q3Y8</accession>
<evidence type="ECO:0000256" key="1">
    <source>
        <dbReference type="ARBA" id="ARBA00022884"/>
    </source>
</evidence>
<organism evidence="5 6">
    <name type="scientific">Coptotermes formosanus</name>
    <name type="common">Formosan subterranean termite</name>
    <dbReference type="NCBI Taxonomy" id="36987"/>
    <lineage>
        <taxon>Eukaryota</taxon>
        <taxon>Metazoa</taxon>
        <taxon>Ecdysozoa</taxon>
        <taxon>Arthropoda</taxon>
        <taxon>Hexapoda</taxon>
        <taxon>Insecta</taxon>
        <taxon>Pterygota</taxon>
        <taxon>Neoptera</taxon>
        <taxon>Polyneoptera</taxon>
        <taxon>Dictyoptera</taxon>
        <taxon>Blattodea</taxon>
        <taxon>Blattoidea</taxon>
        <taxon>Termitoidae</taxon>
        <taxon>Rhinotermitidae</taxon>
        <taxon>Coptotermes</taxon>
    </lineage>
</organism>
<dbReference type="InterPro" id="IPR034784">
    <property type="entry name" value="PDIP3_RRM"/>
</dbReference>